<name>A0A7X4H8W0_9BURK</name>
<dbReference type="EMBL" id="WWCU01000004">
    <property type="protein sequence ID" value="MYN06798.1"/>
    <property type="molecule type" value="Genomic_DNA"/>
</dbReference>
<organism evidence="1 2">
    <name type="scientific">Pseudoduganella aquatica</name>
    <dbReference type="NCBI Taxonomy" id="2660641"/>
    <lineage>
        <taxon>Bacteria</taxon>
        <taxon>Pseudomonadati</taxon>
        <taxon>Pseudomonadota</taxon>
        <taxon>Betaproteobacteria</taxon>
        <taxon>Burkholderiales</taxon>
        <taxon>Oxalobacteraceae</taxon>
        <taxon>Telluria group</taxon>
        <taxon>Pseudoduganella</taxon>
    </lineage>
</organism>
<evidence type="ECO:0000313" key="2">
    <source>
        <dbReference type="Proteomes" id="UP000450676"/>
    </source>
</evidence>
<gene>
    <name evidence="1" type="ORF">GTP77_05555</name>
</gene>
<keyword evidence="2" id="KW-1185">Reference proteome</keyword>
<comment type="caution">
    <text evidence="1">The sequence shown here is derived from an EMBL/GenBank/DDBJ whole genome shotgun (WGS) entry which is preliminary data.</text>
</comment>
<accession>A0A7X4H8W0</accession>
<dbReference type="AlphaFoldDB" id="A0A7X4H8W0"/>
<protein>
    <submittedName>
        <fullName evidence="1">Uncharacterized protein</fullName>
    </submittedName>
</protein>
<reference evidence="1 2" key="1">
    <citation type="submission" date="2019-12" db="EMBL/GenBank/DDBJ databases">
        <title>Novel species isolated from a subtropical stream in China.</title>
        <authorList>
            <person name="Lu H."/>
        </authorList>
    </citation>
    <scope>NUCLEOTIDE SEQUENCE [LARGE SCALE GENOMIC DNA]</scope>
    <source>
        <strain evidence="1 2">FT127W</strain>
    </source>
</reference>
<evidence type="ECO:0000313" key="1">
    <source>
        <dbReference type="EMBL" id="MYN06798.1"/>
    </source>
</evidence>
<dbReference type="RefSeq" id="WP_161071190.1">
    <property type="nucleotide sequence ID" value="NZ_WWCU01000004.1"/>
</dbReference>
<proteinExistence type="predicted"/>
<dbReference type="Proteomes" id="UP000450676">
    <property type="component" value="Unassembled WGS sequence"/>
</dbReference>
<sequence>MLMSQQVAMSHGYTHWTPAQKTIAGELLTASGATSDSPVVDHICLQCVAAAELAFAINGSLLRFEPQTSKPLLPALLFVQARERFATVVFQSRAPPVL</sequence>